<evidence type="ECO:0000313" key="1">
    <source>
        <dbReference type="EMBL" id="MBW74430.1"/>
    </source>
</evidence>
<name>A0A2M4DA30_ANODA</name>
<proteinExistence type="predicted"/>
<sequence>MLMMMMIPVYRISFTASFSGGSAAAVNYFAKKPLSCSAQLYVLLCDGSRSPEREEPSNFSFHLPMVGN</sequence>
<reference evidence="1" key="1">
    <citation type="submission" date="2018-01" db="EMBL/GenBank/DDBJ databases">
        <title>An insight into the sialome of Amazonian anophelines.</title>
        <authorList>
            <person name="Ribeiro J.M."/>
            <person name="Scarpassa V."/>
            <person name="Calvo E."/>
        </authorList>
    </citation>
    <scope>NUCLEOTIDE SEQUENCE</scope>
</reference>
<dbReference type="AlphaFoldDB" id="A0A2M4DA30"/>
<accession>A0A2M4DA30</accession>
<dbReference type="EMBL" id="GGFL01010252">
    <property type="protein sequence ID" value="MBW74430.1"/>
    <property type="molecule type" value="Transcribed_RNA"/>
</dbReference>
<organism evidence="1">
    <name type="scientific">Anopheles darlingi</name>
    <name type="common">Mosquito</name>
    <dbReference type="NCBI Taxonomy" id="43151"/>
    <lineage>
        <taxon>Eukaryota</taxon>
        <taxon>Metazoa</taxon>
        <taxon>Ecdysozoa</taxon>
        <taxon>Arthropoda</taxon>
        <taxon>Hexapoda</taxon>
        <taxon>Insecta</taxon>
        <taxon>Pterygota</taxon>
        <taxon>Neoptera</taxon>
        <taxon>Endopterygota</taxon>
        <taxon>Diptera</taxon>
        <taxon>Nematocera</taxon>
        <taxon>Culicoidea</taxon>
        <taxon>Culicidae</taxon>
        <taxon>Anophelinae</taxon>
        <taxon>Anopheles</taxon>
    </lineage>
</organism>
<protein>
    <submittedName>
        <fullName evidence="1">Putative secreted protein</fullName>
    </submittedName>
</protein>